<keyword evidence="1" id="KW-0812">Transmembrane</keyword>
<keyword evidence="3" id="KW-1185">Reference proteome</keyword>
<feature type="transmembrane region" description="Helical" evidence="1">
    <location>
        <begin position="12"/>
        <end position="32"/>
    </location>
</feature>
<keyword evidence="1" id="KW-1133">Transmembrane helix</keyword>
<name>A0A1M4UQR2_9BACT</name>
<evidence type="ECO:0000313" key="3">
    <source>
        <dbReference type="Proteomes" id="UP000184480"/>
    </source>
</evidence>
<feature type="transmembrane region" description="Helical" evidence="1">
    <location>
        <begin position="44"/>
        <end position="62"/>
    </location>
</feature>
<protein>
    <submittedName>
        <fullName evidence="2">Uncharacterized protein</fullName>
    </submittedName>
</protein>
<evidence type="ECO:0000313" key="2">
    <source>
        <dbReference type="EMBL" id="SHE59066.1"/>
    </source>
</evidence>
<dbReference type="EMBL" id="FQUC01000001">
    <property type="protein sequence ID" value="SHE59066.1"/>
    <property type="molecule type" value="Genomic_DNA"/>
</dbReference>
<keyword evidence="1" id="KW-0472">Membrane</keyword>
<reference evidence="3" key="1">
    <citation type="submission" date="2016-11" db="EMBL/GenBank/DDBJ databases">
        <authorList>
            <person name="Varghese N."/>
            <person name="Submissions S."/>
        </authorList>
    </citation>
    <scope>NUCLEOTIDE SEQUENCE [LARGE SCALE GENOMIC DNA]</scope>
    <source>
        <strain evidence="3">DSM 27370</strain>
    </source>
</reference>
<gene>
    <name evidence="2" type="ORF">SAMN05444362_101670</name>
</gene>
<sequence>MMNENLLRIIYKYIYLLIFYYLFTNSWLWFFAYNDSNVEVINKIMTVGTILTSILIPFLLFIDSRKIDIPTIYLILILVSSFIYPLMGVVLFSLIFISHKHQ</sequence>
<accession>A0A1M4UQR2</accession>
<evidence type="ECO:0000256" key="1">
    <source>
        <dbReference type="SAM" id="Phobius"/>
    </source>
</evidence>
<organism evidence="2 3">
    <name type="scientific">Dysgonomonas macrotermitis</name>
    <dbReference type="NCBI Taxonomy" id="1346286"/>
    <lineage>
        <taxon>Bacteria</taxon>
        <taxon>Pseudomonadati</taxon>
        <taxon>Bacteroidota</taxon>
        <taxon>Bacteroidia</taxon>
        <taxon>Bacteroidales</taxon>
        <taxon>Dysgonomonadaceae</taxon>
        <taxon>Dysgonomonas</taxon>
    </lineage>
</organism>
<feature type="transmembrane region" description="Helical" evidence="1">
    <location>
        <begin position="74"/>
        <end position="97"/>
    </location>
</feature>
<dbReference type="AlphaFoldDB" id="A0A1M4UQR2"/>
<dbReference type="STRING" id="1346286.SAMN05444362_101670"/>
<proteinExistence type="predicted"/>
<dbReference type="Proteomes" id="UP000184480">
    <property type="component" value="Unassembled WGS sequence"/>
</dbReference>